<reference evidence="1 2" key="1">
    <citation type="journal article" date="2024" name="BMC Genomics">
        <title>De novo assembly and annotation of Popillia japonica's genome with initial clues to its potential as an invasive pest.</title>
        <authorList>
            <person name="Cucini C."/>
            <person name="Boschi S."/>
            <person name="Funari R."/>
            <person name="Cardaioli E."/>
            <person name="Iannotti N."/>
            <person name="Marturano G."/>
            <person name="Paoli F."/>
            <person name="Bruttini M."/>
            <person name="Carapelli A."/>
            <person name="Frati F."/>
            <person name="Nardi F."/>
        </authorList>
    </citation>
    <scope>NUCLEOTIDE SEQUENCE [LARGE SCALE GENOMIC DNA]</scope>
    <source>
        <strain evidence="1">DMR45628</strain>
    </source>
</reference>
<proteinExistence type="predicted"/>
<evidence type="ECO:0000313" key="1">
    <source>
        <dbReference type="EMBL" id="KAK9660313.1"/>
    </source>
</evidence>
<comment type="caution">
    <text evidence="1">The sequence shown here is derived from an EMBL/GenBank/DDBJ whole genome shotgun (WGS) entry which is preliminary data.</text>
</comment>
<dbReference type="Proteomes" id="UP001458880">
    <property type="component" value="Unassembled WGS sequence"/>
</dbReference>
<dbReference type="EMBL" id="JASPKY010004084">
    <property type="protein sequence ID" value="KAK9660313.1"/>
    <property type="molecule type" value="Genomic_DNA"/>
</dbReference>
<sequence>MRIGRKRVMGSLNPKHINSNLRHTSFKRGMVVRQKKRGMVVWGTILEKSHHIYIVELGCKNTRVILPFKNCQDRTFVEGEPSWFIIRDAAEKSDGILKSEAHKF</sequence>
<protein>
    <submittedName>
        <fullName evidence="1">Uncharacterized protein</fullName>
    </submittedName>
</protein>
<gene>
    <name evidence="1" type="ORF">QE152_g41468</name>
</gene>
<name>A0AAW1GAG7_POPJA</name>
<dbReference type="AlphaFoldDB" id="A0AAW1GAG7"/>
<accession>A0AAW1GAG7</accession>
<organism evidence="1 2">
    <name type="scientific">Popillia japonica</name>
    <name type="common">Japanese beetle</name>
    <dbReference type="NCBI Taxonomy" id="7064"/>
    <lineage>
        <taxon>Eukaryota</taxon>
        <taxon>Metazoa</taxon>
        <taxon>Ecdysozoa</taxon>
        <taxon>Arthropoda</taxon>
        <taxon>Hexapoda</taxon>
        <taxon>Insecta</taxon>
        <taxon>Pterygota</taxon>
        <taxon>Neoptera</taxon>
        <taxon>Endopterygota</taxon>
        <taxon>Coleoptera</taxon>
        <taxon>Polyphaga</taxon>
        <taxon>Scarabaeiformia</taxon>
        <taxon>Scarabaeidae</taxon>
        <taxon>Rutelinae</taxon>
        <taxon>Popillia</taxon>
    </lineage>
</organism>
<evidence type="ECO:0000313" key="2">
    <source>
        <dbReference type="Proteomes" id="UP001458880"/>
    </source>
</evidence>
<keyword evidence="2" id="KW-1185">Reference proteome</keyword>